<protein>
    <recommendedName>
        <fullName evidence="4 5">Large ribosomal subunit protein uL5</fullName>
    </recommendedName>
</protein>
<comment type="caution">
    <text evidence="9">The sequence shown here is derived from an EMBL/GenBank/DDBJ whole genome shotgun (WGS) entry which is preliminary data.</text>
</comment>
<dbReference type="SUPFAM" id="SSF55282">
    <property type="entry name" value="RL5-like"/>
    <property type="match status" value="1"/>
</dbReference>
<dbReference type="EMBL" id="MHCR01000010">
    <property type="protein sequence ID" value="OGY25748.1"/>
    <property type="molecule type" value="Genomic_DNA"/>
</dbReference>
<dbReference type="PIRSF" id="PIRSF002161">
    <property type="entry name" value="Ribosomal_L5"/>
    <property type="match status" value="1"/>
</dbReference>
<comment type="function">
    <text evidence="5">This is 1 of the proteins that bind and probably mediate the attachment of the 5S RNA into the large ribosomal subunit, where it forms part of the central protuberance. In the 70S ribosome it contacts protein S13 of the 30S subunit (bridge B1b), connecting the 2 subunits; this bridge is implicated in subunit movement. Contacts the P site tRNA; the 5S rRNA and some of its associated proteins might help stabilize positioning of ribosome-bound tRNAs.</text>
</comment>
<dbReference type="FunFam" id="3.30.1440.10:FF:000001">
    <property type="entry name" value="50S ribosomal protein L5"/>
    <property type="match status" value="1"/>
</dbReference>
<evidence type="ECO:0000256" key="4">
    <source>
        <dbReference type="ARBA" id="ARBA00035245"/>
    </source>
</evidence>
<dbReference type="GO" id="GO:0019843">
    <property type="term" value="F:rRNA binding"/>
    <property type="evidence" value="ECO:0007669"/>
    <property type="project" value="UniProtKB-UniRule"/>
</dbReference>
<dbReference type="Pfam" id="PF00673">
    <property type="entry name" value="Ribosomal_L5_C"/>
    <property type="match status" value="1"/>
</dbReference>
<dbReference type="GO" id="GO:1990904">
    <property type="term" value="C:ribonucleoprotein complex"/>
    <property type="evidence" value="ECO:0007669"/>
    <property type="project" value="UniProtKB-KW"/>
</dbReference>
<dbReference type="PANTHER" id="PTHR11994">
    <property type="entry name" value="60S RIBOSOMAL PROTEIN L11-RELATED"/>
    <property type="match status" value="1"/>
</dbReference>
<sequence>MQATNLTISQRYEKEIKSQLKSELGLENIFEVPKLRKIVINSRLGSILDDKKAQEVVADNIAKVTGQKPIPTKAKSAIAGFKIRKGQVVGFKTTLRGKKMFDFFQKMVSVVLPRLRDFRGVKKASFDKNGNISISFSEINIFPEVEYTKGEKQTGLQMIINTSAKNKEEAKKLLEKLGMPFEK</sequence>
<feature type="domain" description="Large ribosomal subunit protein uL5 N-terminal" evidence="7">
    <location>
        <begin position="28"/>
        <end position="84"/>
    </location>
</feature>
<keyword evidence="2 5" id="KW-0689">Ribosomal protein</keyword>
<gene>
    <name evidence="5" type="primary">rplE</name>
    <name evidence="9" type="ORF">A2134_02805</name>
</gene>
<evidence type="ECO:0000313" key="9">
    <source>
        <dbReference type="EMBL" id="OGY25748.1"/>
    </source>
</evidence>
<evidence type="ECO:0000256" key="3">
    <source>
        <dbReference type="ARBA" id="ARBA00023274"/>
    </source>
</evidence>
<evidence type="ECO:0000313" key="10">
    <source>
        <dbReference type="Proteomes" id="UP000178162"/>
    </source>
</evidence>
<dbReference type="PROSITE" id="PS00358">
    <property type="entry name" value="RIBOSOMAL_L5"/>
    <property type="match status" value="1"/>
</dbReference>
<name>A0A1G1WDI0_9BACT</name>
<evidence type="ECO:0000256" key="1">
    <source>
        <dbReference type="ARBA" id="ARBA00008553"/>
    </source>
</evidence>
<dbReference type="GO" id="GO:0003735">
    <property type="term" value="F:structural constituent of ribosome"/>
    <property type="evidence" value="ECO:0007669"/>
    <property type="project" value="InterPro"/>
</dbReference>
<evidence type="ECO:0000259" key="7">
    <source>
        <dbReference type="Pfam" id="PF00281"/>
    </source>
</evidence>
<dbReference type="STRING" id="1802595.A2134_02805"/>
<keyword evidence="5" id="KW-0820">tRNA-binding</keyword>
<proteinExistence type="inferred from homology"/>
<dbReference type="Pfam" id="PF00281">
    <property type="entry name" value="Ribosomal_L5"/>
    <property type="match status" value="1"/>
</dbReference>
<dbReference type="HAMAP" id="MF_01333_B">
    <property type="entry name" value="Ribosomal_uL5_B"/>
    <property type="match status" value="1"/>
</dbReference>
<dbReference type="Gene3D" id="3.30.1440.10">
    <property type="match status" value="1"/>
</dbReference>
<dbReference type="NCBIfam" id="NF000585">
    <property type="entry name" value="PRK00010.1"/>
    <property type="match status" value="1"/>
</dbReference>
<keyword evidence="3 5" id="KW-0687">Ribonucleoprotein</keyword>
<dbReference type="InterPro" id="IPR020930">
    <property type="entry name" value="Ribosomal_uL5_bac-type"/>
</dbReference>
<dbReference type="Proteomes" id="UP000178162">
    <property type="component" value="Unassembled WGS sequence"/>
</dbReference>
<keyword evidence="5" id="KW-0694">RNA-binding</keyword>
<evidence type="ECO:0000256" key="6">
    <source>
        <dbReference type="RuleBase" id="RU003930"/>
    </source>
</evidence>
<evidence type="ECO:0000256" key="5">
    <source>
        <dbReference type="HAMAP-Rule" id="MF_01333"/>
    </source>
</evidence>
<dbReference type="InterPro" id="IPR031309">
    <property type="entry name" value="Ribosomal_uL5_C"/>
</dbReference>
<dbReference type="InterPro" id="IPR002132">
    <property type="entry name" value="Ribosomal_uL5"/>
</dbReference>
<accession>A0A1G1WDI0</accession>
<dbReference type="GO" id="GO:0006412">
    <property type="term" value="P:translation"/>
    <property type="evidence" value="ECO:0007669"/>
    <property type="project" value="UniProtKB-UniRule"/>
</dbReference>
<evidence type="ECO:0000256" key="2">
    <source>
        <dbReference type="ARBA" id="ARBA00022980"/>
    </source>
</evidence>
<evidence type="ECO:0000259" key="8">
    <source>
        <dbReference type="Pfam" id="PF00673"/>
    </source>
</evidence>
<comment type="subunit">
    <text evidence="5">Part of the 50S ribosomal subunit; part of the 5S rRNA/L5/L18/L25 subcomplex. Contacts the 5S rRNA and the P site tRNA. Forms a bridge to the 30S subunit in the 70S ribosome.</text>
</comment>
<keyword evidence="5" id="KW-0699">rRNA-binding</keyword>
<feature type="domain" description="Large ribosomal subunit protein uL5 C-terminal" evidence="8">
    <location>
        <begin position="89"/>
        <end position="181"/>
    </location>
</feature>
<dbReference type="InterPro" id="IPR022803">
    <property type="entry name" value="Ribosomal_uL5_dom_sf"/>
</dbReference>
<dbReference type="GO" id="GO:0000049">
    <property type="term" value="F:tRNA binding"/>
    <property type="evidence" value="ECO:0007669"/>
    <property type="project" value="UniProtKB-UniRule"/>
</dbReference>
<comment type="similarity">
    <text evidence="1 5 6">Belongs to the universal ribosomal protein uL5 family.</text>
</comment>
<dbReference type="InterPro" id="IPR031310">
    <property type="entry name" value="Ribosomal_uL5_N"/>
</dbReference>
<reference evidence="9 10" key="1">
    <citation type="journal article" date="2016" name="Nat. Commun.">
        <title>Thousands of microbial genomes shed light on interconnected biogeochemical processes in an aquifer system.</title>
        <authorList>
            <person name="Anantharaman K."/>
            <person name="Brown C.T."/>
            <person name="Hug L.A."/>
            <person name="Sharon I."/>
            <person name="Castelle C.J."/>
            <person name="Probst A.J."/>
            <person name="Thomas B.C."/>
            <person name="Singh A."/>
            <person name="Wilkins M.J."/>
            <person name="Karaoz U."/>
            <person name="Brodie E.L."/>
            <person name="Williams K.H."/>
            <person name="Hubbard S.S."/>
            <person name="Banfield J.F."/>
        </authorList>
    </citation>
    <scope>NUCLEOTIDE SEQUENCE [LARGE SCALE GENOMIC DNA]</scope>
</reference>
<dbReference type="GO" id="GO:0005840">
    <property type="term" value="C:ribosome"/>
    <property type="evidence" value="ECO:0007669"/>
    <property type="project" value="UniProtKB-KW"/>
</dbReference>
<dbReference type="InterPro" id="IPR020929">
    <property type="entry name" value="Ribosomal_uL5_CS"/>
</dbReference>
<dbReference type="AlphaFoldDB" id="A0A1G1WDI0"/>
<organism evidence="9 10">
    <name type="scientific">Candidatus Woykebacteria bacterium RBG_16_39_9b</name>
    <dbReference type="NCBI Taxonomy" id="1802595"/>
    <lineage>
        <taxon>Bacteria</taxon>
        <taxon>Candidatus Woykeibacteriota</taxon>
    </lineage>
</organism>